<dbReference type="eggNOG" id="ENOG502ZZKK">
    <property type="taxonomic scope" value="Bacteria"/>
</dbReference>
<dbReference type="EMBL" id="CP007547">
    <property type="protein sequence ID" value="AIL44569.1"/>
    <property type="molecule type" value="Genomic_DNA"/>
</dbReference>
<feature type="transmembrane region" description="Helical" evidence="1">
    <location>
        <begin position="39"/>
        <end position="60"/>
    </location>
</feature>
<evidence type="ECO:0000256" key="1">
    <source>
        <dbReference type="SAM" id="Phobius"/>
    </source>
</evidence>
<gene>
    <name evidence="2" type="ORF">BD94_0794</name>
</gene>
<dbReference type="AlphaFoldDB" id="A0A077EEH8"/>
<feature type="transmembrane region" description="Helical" evidence="1">
    <location>
        <begin position="12"/>
        <end position="33"/>
    </location>
</feature>
<dbReference type="HOGENOM" id="CLU_1583908_0_0_10"/>
<dbReference type="STRING" id="1338011.BD94_0794"/>
<evidence type="ECO:0000313" key="3">
    <source>
        <dbReference type="Proteomes" id="UP000028933"/>
    </source>
</evidence>
<keyword evidence="1" id="KW-0812">Transmembrane</keyword>
<keyword evidence="1" id="KW-1133">Transmembrane helix</keyword>
<proteinExistence type="predicted"/>
<reference evidence="2" key="2">
    <citation type="journal article" date="2015" name="Genome Biol. Evol.">
        <title>Complete Genome Sequence and Transcriptomic Analysis of the Novel Pathogen Elizabethkingia anophelis in Response to Oxidative Stress.</title>
        <authorList>
            <person name="Li Y."/>
            <person name="Liu Y."/>
            <person name="Chew S.C."/>
            <person name="Tay M."/>
            <person name="Salido M.M."/>
            <person name="Teo J."/>
            <person name="Lauro F.M."/>
            <person name="Givskov M."/>
            <person name="Yang L."/>
        </authorList>
    </citation>
    <scope>NUCLEOTIDE SEQUENCE</scope>
    <source>
        <strain evidence="2">NUHP1</strain>
    </source>
</reference>
<accession>A0A077EEH8</accession>
<organism evidence="2 3">
    <name type="scientific">Elizabethkingia anophelis NUHP1</name>
    <dbReference type="NCBI Taxonomy" id="1338011"/>
    <lineage>
        <taxon>Bacteria</taxon>
        <taxon>Pseudomonadati</taxon>
        <taxon>Bacteroidota</taxon>
        <taxon>Flavobacteriia</taxon>
        <taxon>Flavobacteriales</taxon>
        <taxon>Weeksellaceae</taxon>
        <taxon>Elizabethkingia</taxon>
    </lineage>
</organism>
<dbReference type="KEGG" id="eao:BD94_0794"/>
<evidence type="ECO:0000313" key="2">
    <source>
        <dbReference type="EMBL" id="AIL44569.1"/>
    </source>
</evidence>
<dbReference type="RefSeq" id="WP_024564850.1">
    <property type="nucleotide sequence ID" value="NZ_CP007547.1"/>
</dbReference>
<dbReference type="Proteomes" id="UP000028933">
    <property type="component" value="Chromosome"/>
</dbReference>
<keyword evidence="1" id="KW-0472">Membrane</keyword>
<name>A0A077EEH8_9FLAO</name>
<sequence length="168" mass="19895">MRIDSGSVNYFLRAYFQYVLIPLVIIGIISYIVPEEEHYPPLFYIIITAFILVLFLIISFHEYFSIKKKSKISTLFIIQGELYINNKKKLPLSEITSITPLYYNPLIGKIMIHFFEIKTGNEIFYFFDKPRFMWNIMTPLSVKKLEKIFPELQPVIQEQATIRKLPNT</sequence>
<reference evidence="2" key="1">
    <citation type="journal article" date="2013" name="Lancet">
        <title>First case of E anophelis outbreak in an intensive-care unit.</title>
        <authorList>
            <person name="Teo J."/>
            <person name="Tan S.Y."/>
            <person name="Tay M."/>
            <person name="Ding Y."/>
            <person name="Kjelleberg S."/>
            <person name="Givskov M."/>
            <person name="Lin R.T."/>
            <person name="Yang L."/>
        </authorList>
    </citation>
    <scope>NUCLEOTIDE SEQUENCE [LARGE SCALE GENOMIC DNA]</scope>
    <source>
        <strain evidence="2">NUHP1</strain>
    </source>
</reference>
<protein>
    <submittedName>
        <fullName evidence="2">Uncharacterized protein</fullName>
    </submittedName>
</protein>